<dbReference type="PROSITE" id="PS50164">
    <property type="entry name" value="GIY_YIG"/>
    <property type="match status" value="1"/>
</dbReference>
<evidence type="ECO:0000313" key="2">
    <source>
        <dbReference type="EMBL" id="AKJ29609.1"/>
    </source>
</evidence>
<protein>
    <recommendedName>
        <fullName evidence="1">GIY-YIG domain-containing protein</fullName>
    </recommendedName>
</protein>
<dbReference type="Gene3D" id="3.40.1440.10">
    <property type="entry name" value="GIY-YIG endonuclease"/>
    <property type="match status" value="1"/>
</dbReference>
<gene>
    <name evidence="2" type="ORF">AAW51_2918</name>
</gene>
<dbReference type="InterPro" id="IPR035901">
    <property type="entry name" value="GIY-YIG_endonuc_sf"/>
</dbReference>
<feature type="domain" description="GIY-YIG" evidence="1">
    <location>
        <begin position="31"/>
        <end position="143"/>
    </location>
</feature>
<reference evidence="2 3" key="1">
    <citation type="submission" date="2015-05" db="EMBL/GenBank/DDBJ databases">
        <authorList>
            <person name="Tang B."/>
            <person name="Yu Y."/>
        </authorList>
    </citation>
    <scope>NUCLEOTIDE SEQUENCE [LARGE SCALE GENOMIC DNA]</scope>
    <source>
        <strain evidence="2 3">DSM 7029</strain>
    </source>
</reference>
<organism evidence="2 3">
    <name type="scientific">Caldimonas brevitalea</name>
    <dbReference type="NCBI Taxonomy" id="413882"/>
    <lineage>
        <taxon>Bacteria</taxon>
        <taxon>Pseudomonadati</taxon>
        <taxon>Pseudomonadota</taxon>
        <taxon>Betaproteobacteria</taxon>
        <taxon>Burkholderiales</taxon>
        <taxon>Sphaerotilaceae</taxon>
        <taxon>Caldimonas</taxon>
    </lineage>
</organism>
<dbReference type="SUPFAM" id="SSF82771">
    <property type="entry name" value="GIY-YIG endonuclease"/>
    <property type="match status" value="1"/>
</dbReference>
<dbReference type="InterPro" id="IPR000305">
    <property type="entry name" value="GIY-YIG_endonuc"/>
</dbReference>
<dbReference type="SMART" id="SM00465">
    <property type="entry name" value="GIYc"/>
    <property type="match status" value="1"/>
</dbReference>
<evidence type="ECO:0000259" key="1">
    <source>
        <dbReference type="PROSITE" id="PS50164"/>
    </source>
</evidence>
<dbReference type="Proteomes" id="UP000035352">
    <property type="component" value="Chromosome"/>
</dbReference>
<evidence type="ECO:0000313" key="3">
    <source>
        <dbReference type="Proteomes" id="UP000035352"/>
    </source>
</evidence>
<accession>A0A0G3BJH9</accession>
<name>A0A0G3BJH9_9BURK</name>
<dbReference type="KEGG" id="pbh:AAW51_2918"/>
<dbReference type="AlphaFoldDB" id="A0A0G3BJH9"/>
<sequence>MPPPPSWLTALPWTAPVKLEDLRHHRGTAPKTAGIYVFTSHDGPLHPGPGMLYIGKASSLRTRLGSYLADPEKVLVLSRRAGPPQVSSTLRHPGKSLLLMAVQQRTRALPHGESGVWIRWTPASDLNALESRLVKHLQPGYNTLLR</sequence>
<keyword evidence="3" id="KW-1185">Reference proteome</keyword>
<dbReference type="EMBL" id="CP011371">
    <property type="protein sequence ID" value="AKJ29609.1"/>
    <property type="molecule type" value="Genomic_DNA"/>
</dbReference>
<dbReference type="STRING" id="413882.AAW51_2918"/>
<proteinExistence type="predicted"/>